<dbReference type="EMBL" id="JBHSEH010000004">
    <property type="protein sequence ID" value="MFC4425142.1"/>
    <property type="molecule type" value="Genomic_DNA"/>
</dbReference>
<feature type="region of interest" description="Disordered" evidence="1">
    <location>
        <begin position="49"/>
        <end position="79"/>
    </location>
</feature>
<evidence type="ECO:0000313" key="2">
    <source>
        <dbReference type="EMBL" id="MFC4425142.1"/>
    </source>
</evidence>
<evidence type="ECO:0000256" key="1">
    <source>
        <dbReference type="SAM" id="MobiDB-lite"/>
    </source>
</evidence>
<proteinExistence type="predicted"/>
<gene>
    <name evidence="2" type="ORF">ACFOZ9_02885</name>
</gene>
<name>A0ABV8XKB1_9DEIO</name>
<dbReference type="RefSeq" id="WP_380036219.1">
    <property type="nucleotide sequence ID" value="NZ_JBHSEH010000004.1"/>
</dbReference>
<protein>
    <submittedName>
        <fullName evidence="2">Uncharacterized protein</fullName>
    </submittedName>
</protein>
<feature type="region of interest" description="Disordered" evidence="1">
    <location>
        <begin position="1"/>
        <end position="25"/>
    </location>
</feature>
<dbReference type="Proteomes" id="UP001595998">
    <property type="component" value="Unassembled WGS sequence"/>
</dbReference>
<keyword evidence="3" id="KW-1185">Reference proteome</keyword>
<comment type="caution">
    <text evidence="2">The sequence shown here is derived from an EMBL/GenBank/DDBJ whole genome shotgun (WGS) entry which is preliminary data.</text>
</comment>
<organism evidence="2 3">
    <name type="scientific">Deinococcus navajonensis</name>
    <dbReference type="NCBI Taxonomy" id="309884"/>
    <lineage>
        <taxon>Bacteria</taxon>
        <taxon>Thermotogati</taxon>
        <taxon>Deinococcota</taxon>
        <taxon>Deinococci</taxon>
        <taxon>Deinococcales</taxon>
        <taxon>Deinococcaceae</taxon>
        <taxon>Deinococcus</taxon>
    </lineage>
</organism>
<sequence>MLYTGSARNGANDAATGAVSKFSGGGPYGQVALGLKVNPQGRLRMAGGAQGTVGILNPDDRTFKVLQTPRSPSPPSTTS</sequence>
<accession>A0ABV8XKB1</accession>
<evidence type="ECO:0000313" key="3">
    <source>
        <dbReference type="Proteomes" id="UP001595998"/>
    </source>
</evidence>
<reference evidence="3" key="1">
    <citation type="journal article" date="2019" name="Int. J. Syst. Evol. Microbiol.">
        <title>The Global Catalogue of Microorganisms (GCM) 10K type strain sequencing project: providing services to taxonomists for standard genome sequencing and annotation.</title>
        <authorList>
            <consortium name="The Broad Institute Genomics Platform"/>
            <consortium name="The Broad Institute Genome Sequencing Center for Infectious Disease"/>
            <person name="Wu L."/>
            <person name="Ma J."/>
        </authorList>
    </citation>
    <scope>NUCLEOTIDE SEQUENCE [LARGE SCALE GENOMIC DNA]</scope>
    <source>
        <strain evidence="3">CCUG 56029</strain>
    </source>
</reference>